<protein>
    <submittedName>
        <fullName evidence="1">Uncharacterized protein</fullName>
    </submittedName>
</protein>
<name>A0ACC2P306_9HYME</name>
<evidence type="ECO:0000313" key="1">
    <source>
        <dbReference type="EMBL" id="KAJ8677780.1"/>
    </source>
</evidence>
<reference evidence="1" key="1">
    <citation type="submission" date="2023-04" db="EMBL/GenBank/DDBJ databases">
        <title>A chromosome-level genome assembly of the parasitoid wasp Eretmocerus hayati.</title>
        <authorList>
            <person name="Zhong Y."/>
            <person name="Liu S."/>
            <person name="Liu Y."/>
        </authorList>
    </citation>
    <scope>NUCLEOTIDE SEQUENCE</scope>
    <source>
        <strain evidence="1">ZJU_SS_LIU_2023</strain>
    </source>
</reference>
<evidence type="ECO:0000313" key="2">
    <source>
        <dbReference type="Proteomes" id="UP001239111"/>
    </source>
</evidence>
<keyword evidence="2" id="KW-1185">Reference proteome</keyword>
<sequence>MRWRSVGYNPAWASDPILQAWVSEDPEDPERGFCRICMVSLLGRRDSLRRHGREVHGYGRNELDQTSHIVNQASDVHTNNIAFSPRNETHIPAGYSNLHTINNSVDLPIGRNDLVSASQENDAIPCITEPSLNLDVSNNNEICTPMANFGVELSGCTHSFNTENDQIGGPEISGESQFDNDGRSVNLPVEHNRSTATMQAEEMVSCGAELLSSISPLARDELCTVSGVTGVELSVPTTNPITCMSEILPENCHDCDGLPANEDTAETEVTETESSCDFNIDRLNAWRRRWSWIEEEPVIALGRDGVSRRTMLRCSVCKSLHKPQTSVLDAHDKTVRHGRISGDLSRAVNFDREKVTAEIEMCATYIYKALSFNTADFLGTRNKVILHDSEIAKKMELHRRKMPKIAHNVIMPCHINLVSNNVRGKKYVIQADASTDDHNMEMIVIALRYFDRDKGQIVEVLFEVFLVYDGDEFATADADTVSDKIEGKFVQNNIPLEDCLALETDGAPVFQGGNRSVLQRIRVHNVLIDGYTCYCHVVHLVPKDSMNTQFKNFEEIPHLLYTWCKRSPKKDNRRLVLQLKLHTEALKMENPTVIRWLSFFKSWLRITRLYSMLEKLARTEKNNEANDEAVKLDKYFSTPSNKPQHFFFLQVFSKFYIVEKKLQSGDALPAAGRKLIRDLFIYLLELYMYRAYIMSRPLQMVNPASIAHMKPAGQLSLDPLVRRYLERLSPSEQNTFMRTNREFVKNLCVSFRAKYDFSKDYLLHLQFLEPNLALNAEFHTGDYVNLSCVYDNLPGLTKNRDQALISLIDAEWQRLPTQLLPQELLGKRKPVDFWHGLSFVQDQDHQLIYPNLSEFALNCLILPHSNAKPERLFSTMNWQFDPHRGKMYFETKRALMLTHEHVNYVGGIENFEVTEEMILNYARHLNDPVKDTRCFNDENRYMNEEISENLRKRCRNENEFGKKLAKKLKRIIASDQPSLEFDLGNLAETDDESDDQESNNISTSMDQDATAIHEVAGHNLLSQCSSARNQAMSTFESQRSAEVRMYPHLLPNGLFADHAFYFTSVPILPVGATPIYKNYRVCRINRVNCGGQDTEIQVDSTDYQTMKPGLEESGRIIDACAAILERNWGGATFVSTDLTESFFAEWEQDPDDDWPLFSVDFPWNGKIFFPHLRNGNHWVLFTLNMTEQTAFFLDPCWVDEQIQAAEEFRCMTALTRFINLCYTRQRHNAISILRNFRTTRPNYTMRVYQNDAFSCADFDVNHMDVIAKNETFNMMFKPRQYRVQNAKMLLRESEPMDQSCIFCGEQSREGAIDCSTCGRFFHLACARGTARSDSHCPVCTAAQRIR</sequence>
<comment type="caution">
    <text evidence="1">The sequence shown here is derived from an EMBL/GenBank/DDBJ whole genome shotgun (WGS) entry which is preliminary data.</text>
</comment>
<dbReference type="Proteomes" id="UP001239111">
    <property type="component" value="Chromosome 2"/>
</dbReference>
<proteinExistence type="predicted"/>
<organism evidence="1 2">
    <name type="scientific">Eretmocerus hayati</name>
    <dbReference type="NCBI Taxonomy" id="131215"/>
    <lineage>
        <taxon>Eukaryota</taxon>
        <taxon>Metazoa</taxon>
        <taxon>Ecdysozoa</taxon>
        <taxon>Arthropoda</taxon>
        <taxon>Hexapoda</taxon>
        <taxon>Insecta</taxon>
        <taxon>Pterygota</taxon>
        <taxon>Neoptera</taxon>
        <taxon>Endopterygota</taxon>
        <taxon>Hymenoptera</taxon>
        <taxon>Apocrita</taxon>
        <taxon>Proctotrupomorpha</taxon>
        <taxon>Chalcidoidea</taxon>
        <taxon>Aphelinidae</taxon>
        <taxon>Aphelininae</taxon>
        <taxon>Eretmocerus</taxon>
    </lineage>
</organism>
<accession>A0ACC2P306</accession>
<gene>
    <name evidence="1" type="ORF">QAD02_013567</name>
</gene>
<dbReference type="EMBL" id="CM056742">
    <property type="protein sequence ID" value="KAJ8677780.1"/>
    <property type="molecule type" value="Genomic_DNA"/>
</dbReference>